<dbReference type="EMBL" id="JAAQQR010000001">
    <property type="protein sequence ID" value="NID03675.1"/>
    <property type="molecule type" value="Genomic_DNA"/>
</dbReference>
<dbReference type="PANTHER" id="PTHR33606:SF3">
    <property type="entry name" value="PROTEIN YCII"/>
    <property type="match status" value="1"/>
</dbReference>
<dbReference type="InterPro" id="IPR005545">
    <property type="entry name" value="YCII"/>
</dbReference>
<accession>A0ABX0PZI7</accession>
<dbReference type="InterPro" id="IPR011008">
    <property type="entry name" value="Dimeric_a/b-barrel"/>
</dbReference>
<dbReference type="NCBIfam" id="NF008473">
    <property type="entry name" value="PRK11370.1"/>
    <property type="match status" value="1"/>
</dbReference>
<feature type="domain" description="YCII-related" evidence="2">
    <location>
        <begin position="1"/>
        <end position="95"/>
    </location>
</feature>
<evidence type="ECO:0000313" key="4">
    <source>
        <dbReference type="Proteomes" id="UP001429601"/>
    </source>
</evidence>
<evidence type="ECO:0000256" key="1">
    <source>
        <dbReference type="ARBA" id="ARBA00007689"/>
    </source>
</evidence>
<proteinExistence type="inferred from homology"/>
<name>A0ABX0PZI7_9GAMM</name>
<dbReference type="Gene3D" id="3.30.70.1060">
    <property type="entry name" value="Dimeric alpha+beta barrel"/>
    <property type="match status" value="1"/>
</dbReference>
<comment type="caution">
    <text evidence="3">The sequence shown here is derived from an EMBL/GenBank/DDBJ whole genome shotgun (WGS) entry which is preliminary data.</text>
</comment>
<keyword evidence="4" id="KW-1185">Reference proteome</keyword>
<evidence type="ECO:0000313" key="3">
    <source>
        <dbReference type="EMBL" id="NID03675.1"/>
    </source>
</evidence>
<gene>
    <name evidence="3" type="ORF">HBF26_02170</name>
</gene>
<dbReference type="Pfam" id="PF03795">
    <property type="entry name" value="YCII"/>
    <property type="match status" value="1"/>
</dbReference>
<dbReference type="PANTHER" id="PTHR33606">
    <property type="entry name" value="PROTEIN YCII"/>
    <property type="match status" value="1"/>
</dbReference>
<sequence>MWYAIVALDHPNSLEKRMAARPAHVARLKALLEEGRLKLAGPFPAIDSEDPGEAGFDGSMIVAQFPDLSAAKAWAEADPYVEAGVYRDVAVRPFRVVLP</sequence>
<dbReference type="InterPro" id="IPR051807">
    <property type="entry name" value="Sec-metab_biosynth-assoc"/>
</dbReference>
<comment type="similarity">
    <text evidence="1">Belongs to the YciI family.</text>
</comment>
<dbReference type="Proteomes" id="UP001429601">
    <property type="component" value="Unassembled WGS sequence"/>
</dbReference>
<dbReference type="SUPFAM" id="SSF54909">
    <property type="entry name" value="Dimeric alpha+beta barrel"/>
    <property type="match status" value="1"/>
</dbReference>
<organism evidence="3 4">
    <name type="scientific">Luteibacter jiangsuensis</name>
    <dbReference type="NCBI Taxonomy" id="637577"/>
    <lineage>
        <taxon>Bacteria</taxon>
        <taxon>Pseudomonadati</taxon>
        <taxon>Pseudomonadota</taxon>
        <taxon>Gammaproteobacteria</taxon>
        <taxon>Lysobacterales</taxon>
        <taxon>Rhodanobacteraceae</taxon>
        <taxon>Luteibacter</taxon>
    </lineage>
</organism>
<reference evidence="3 4" key="1">
    <citation type="journal article" date="2011" name="Curr. Microbiol.">
        <title>Luteibacter jiangsuensis sp. nov.: a methamidophos-degrading bacterium isolated from a methamidophos-manufacturing factory.</title>
        <authorList>
            <person name="Wang L."/>
            <person name="Wang G.L."/>
            <person name="Li S.P."/>
            <person name="Jiang J.D."/>
        </authorList>
    </citation>
    <scope>NUCLEOTIDE SEQUENCE [LARGE SCALE GENOMIC DNA]</scope>
    <source>
        <strain evidence="3 4">CGMCC 1.10133</strain>
    </source>
</reference>
<protein>
    <submittedName>
        <fullName evidence="3">YciI family protein</fullName>
    </submittedName>
</protein>
<evidence type="ECO:0000259" key="2">
    <source>
        <dbReference type="Pfam" id="PF03795"/>
    </source>
</evidence>
<dbReference type="RefSeq" id="WP_167122599.1">
    <property type="nucleotide sequence ID" value="NZ_JAAQQR010000001.1"/>
</dbReference>